<dbReference type="EMBL" id="JMTB01000217">
    <property type="protein sequence ID" value="KFB91357.1"/>
    <property type="molecule type" value="Genomic_DNA"/>
</dbReference>
<dbReference type="Pfam" id="PF13817">
    <property type="entry name" value="DDE_Tnp_IS66_C"/>
    <property type="match status" value="1"/>
</dbReference>
<dbReference type="AlphaFoldDB" id="A0A084Z1L3"/>
<protein>
    <submittedName>
        <fullName evidence="2">Transposase</fullName>
    </submittedName>
</protein>
<keyword evidence="3" id="KW-1185">Reference proteome</keyword>
<dbReference type="eggNOG" id="ENOG5033CXM">
    <property type="taxonomic scope" value="Bacteria"/>
</dbReference>
<evidence type="ECO:0000259" key="1">
    <source>
        <dbReference type="Pfam" id="PF13817"/>
    </source>
</evidence>
<evidence type="ECO:0000313" key="3">
    <source>
        <dbReference type="Proteomes" id="UP000028630"/>
    </source>
</evidence>
<feature type="domain" description="Transposase IS66 C-terminal" evidence="1">
    <location>
        <begin position="10"/>
        <end position="45"/>
    </location>
</feature>
<organism evidence="2 3">
    <name type="scientific">Trabulsiella guamensis ATCC 49490</name>
    <dbReference type="NCBI Taxonomy" id="1005994"/>
    <lineage>
        <taxon>Bacteria</taxon>
        <taxon>Pseudomonadati</taxon>
        <taxon>Pseudomonadota</taxon>
        <taxon>Gammaproteobacteria</taxon>
        <taxon>Enterobacterales</taxon>
        <taxon>Enterobacteriaceae</taxon>
        <taxon>Trabulsiella</taxon>
    </lineage>
</organism>
<dbReference type="InterPro" id="IPR039552">
    <property type="entry name" value="IS66_C"/>
</dbReference>
<comment type="caution">
    <text evidence="2">The sequence shown here is derived from an EMBL/GenBank/DDBJ whole genome shotgun (WGS) entry which is preliminary data.</text>
</comment>
<reference evidence="3" key="1">
    <citation type="submission" date="2014-05" db="EMBL/GenBank/DDBJ databases">
        <title>ATOL: Assembling a taxonomically balanced genome-scale reconstruction of the evolutionary history of the Enterobacteriaceae.</title>
        <authorList>
            <person name="Plunkett G. III"/>
            <person name="Neeno-Eckwall E.C."/>
            <person name="Glasner J.D."/>
            <person name="Perna N.T."/>
        </authorList>
    </citation>
    <scope>NUCLEOTIDE SEQUENCE [LARGE SCALE GENOMIC DNA]</scope>
    <source>
        <strain evidence="3">ATCC 49490</strain>
    </source>
</reference>
<accession>A0A084Z1L3</accession>
<name>A0A084Z1L3_9ENTR</name>
<evidence type="ECO:0000313" key="2">
    <source>
        <dbReference type="EMBL" id="KFB91357.1"/>
    </source>
</evidence>
<gene>
    <name evidence="2" type="ORF">GTGU_04777</name>
</gene>
<proteinExistence type="predicted"/>
<dbReference type="Proteomes" id="UP000028630">
    <property type="component" value="Unassembled WGS sequence"/>
</dbReference>
<sequence length="57" mass="6707">MKEQRKSMGLLETAKMNGLEPHAWLTDVLKRLPSWPEDRLNELLPFPSYRFSDHPAQ</sequence>